<name>A0A178I0G6_9HYPH</name>
<dbReference type="EMBL" id="LVVY01000079">
    <property type="protein sequence ID" value="OAM77695.1"/>
    <property type="molecule type" value="Genomic_DNA"/>
</dbReference>
<reference evidence="1 2" key="1">
    <citation type="submission" date="2016-03" db="EMBL/GenBank/DDBJ databases">
        <title>Genome sequencing of Devosia sp. S37.</title>
        <authorList>
            <person name="Mohd Nor M."/>
        </authorList>
    </citation>
    <scope>NUCLEOTIDE SEQUENCE [LARGE SCALE GENOMIC DNA]</scope>
    <source>
        <strain evidence="1 2">S37</strain>
    </source>
</reference>
<dbReference type="OrthoDB" id="8245380at2"/>
<dbReference type="Proteomes" id="UP000078389">
    <property type="component" value="Unassembled WGS sequence"/>
</dbReference>
<proteinExistence type="predicted"/>
<sequence length="91" mass="10006">MSRIYAAGAAMGWTAEQVKSTSMWEFWSAWHGYVRANSPAQPGKLTEAQKDELWADIEALDMPTGAVSTQTYLWTGMGFEAQGRVSFLPGS</sequence>
<evidence type="ECO:0000313" key="2">
    <source>
        <dbReference type="Proteomes" id="UP000078389"/>
    </source>
</evidence>
<organism evidence="1 2">
    <name type="scientific">Devosia elaeis</name>
    <dbReference type="NCBI Taxonomy" id="1770058"/>
    <lineage>
        <taxon>Bacteria</taxon>
        <taxon>Pseudomonadati</taxon>
        <taxon>Pseudomonadota</taxon>
        <taxon>Alphaproteobacteria</taxon>
        <taxon>Hyphomicrobiales</taxon>
        <taxon>Devosiaceae</taxon>
        <taxon>Devosia</taxon>
    </lineage>
</organism>
<dbReference type="STRING" id="1770058.A3840_08675"/>
<accession>A0A178I0G6</accession>
<evidence type="ECO:0000313" key="1">
    <source>
        <dbReference type="EMBL" id="OAM77695.1"/>
    </source>
</evidence>
<keyword evidence="2" id="KW-1185">Reference proteome</keyword>
<dbReference type="RefSeq" id="WP_067454926.1">
    <property type="nucleotide sequence ID" value="NZ_LVVY01000079.1"/>
</dbReference>
<comment type="caution">
    <text evidence="1">The sequence shown here is derived from an EMBL/GenBank/DDBJ whole genome shotgun (WGS) entry which is preliminary data.</text>
</comment>
<gene>
    <name evidence="1" type="ORF">A3840_08675</name>
</gene>
<dbReference type="AlphaFoldDB" id="A0A178I0G6"/>
<protein>
    <submittedName>
        <fullName evidence="1">Uncharacterized protein</fullName>
    </submittedName>
</protein>